<proteinExistence type="predicted"/>
<comment type="caution">
    <text evidence="3">The sequence shown here is derived from an EMBL/GenBank/DDBJ whole genome shotgun (WGS) entry which is preliminary data.</text>
</comment>
<reference evidence="3 4" key="1">
    <citation type="submission" date="2018-05" db="EMBL/GenBank/DDBJ databases">
        <title>Genome sequencing and assembly of the regulated plant pathogen Lachnellula willkommii and related sister species for the development of diagnostic species identification markers.</title>
        <authorList>
            <person name="Giroux E."/>
            <person name="Bilodeau G."/>
        </authorList>
    </citation>
    <scope>NUCLEOTIDE SEQUENCE [LARGE SCALE GENOMIC DNA]</scope>
    <source>
        <strain evidence="3 4">CBS 268.59</strain>
    </source>
</reference>
<organism evidence="3 4">
    <name type="scientific">Lachnellula suecica</name>
    <dbReference type="NCBI Taxonomy" id="602035"/>
    <lineage>
        <taxon>Eukaryota</taxon>
        <taxon>Fungi</taxon>
        <taxon>Dikarya</taxon>
        <taxon>Ascomycota</taxon>
        <taxon>Pezizomycotina</taxon>
        <taxon>Leotiomycetes</taxon>
        <taxon>Helotiales</taxon>
        <taxon>Lachnaceae</taxon>
        <taxon>Lachnellula</taxon>
    </lineage>
</organism>
<keyword evidence="2" id="KW-0456">Lyase</keyword>
<keyword evidence="4" id="KW-1185">Reference proteome</keyword>
<dbReference type="InterPro" id="IPR003817">
    <property type="entry name" value="PS_Dcarbxylase"/>
</dbReference>
<dbReference type="PANTHER" id="PTHR10067:SF13">
    <property type="entry name" value="PHOSPHATIDYLSERINE DECARBOXYLASE"/>
    <property type="match status" value="1"/>
</dbReference>
<dbReference type="GO" id="GO:0004609">
    <property type="term" value="F:phosphatidylserine decarboxylase activity"/>
    <property type="evidence" value="ECO:0007669"/>
    <property type="project" value="InterPro"/>
</dbReference>
<evidence type="ECO:0000256" key="2">
    <source>
        <dbReference type="ARBA" id="ARBA00023239"/>
    </source>
</evidence>
<sequence length="417" mass="46290">MPPKRAASPTKAVKPVLLPELLPVMQDLIKKINEEPGWNARFENAIVEAKAWNILQMKDIKTFSNFATWCNDLLTWVPSEDVQGKEIYNKLCMFYFVFDQPAVKDLQSPIEPRIEPNFPGTPKLTFISSWMVQYANAMGQFLDTPESISAESVESFVKSPNYNIDDYIQPRTGFKSFNDLFARNFKPGYRAIAAVTDQSVIVSPADCTFDGQWEIRSTSGVTIKNIHWHISELLDDSPYKDRFNNGIFMHAFLSPADYHRQHAPVGGTVLEARNIADQVYLEVVPQVNPDGTASLTPQRKLVCPPSKLPKLSQGNGTTFNAPDSPGYQFVQTRGLVVLDTAIGLVAVLPIGMCQVSSVVITAEVGKVLRKGEEISYFQFGGSDVVIVFEAKSNVNITAVVDTHYKMGTVIAQAYPAV</sequence>
<evidence type="ECO:0000313" key="3">
    <source>
        <dbReference type="EMBL" id="TVY59354.1"/>
    </source>
</evidence>
<evidence type="ECO:0000256" key="1">
    <source>
        <dbReference type="ARBA" id="ARBA00022793"/>
    </source>
</evidence>
<name>A0A8T9BVA6_9HELO</name>
<protein>
    <submittedName>
        <fullName evidence="3">Phosphatidylserine decarboxylase proenzyme</fullName>
    </submittedName>
</protein>
<dbReference type="Proteomes" id="UP000469558">
    <property type="component" value="Unassembled WGS sequence"/>
</dbReference>
<dbReference type="AlphaFoldDB" id="A0A8T9BVA6"/>
<keyword evidence="1" id="KW-0210">Decarboxylase</keyword>
<evidence type="ECO:0000313" key="4">
    <source>
        <dbReference type="Proteomes" id="UP000469558"/>
    </source>
</evidence>
<dbReference type="Pfam" id="PF02666">
    <property type="entry name" value="PS_Dcarbxylase"/>
    <property type="match status" value="1"/>
</dbReference>
<accession>A0A8T9BVA6</accession>
<dbReference type="PANTHER" id="PTHR10067">
    <property type="entry name" value="PHOSPHATIDYLSERINE DECARBOXYLASE"/>
    <property type="match status" value="1"/>
</dbReference>
<gene>
    <name evidence="3" type="primary">psd</name>
    <name evidence="3" type="ORF">LSUE1_G010269</name>
</gene>
<dbReference type="GO" id="GO:0008654">
    <property type="term" value="P:phospholipid biosynthetic process"/>
    <property type="evidence" value="ECO:0007669"/>
    <property type="project" value="InterPro"/>
</dbReference>
<dbReference type="EMBL" id="QGMK01002358">
    <property type="protein sequence ID" value="TVY59354.1"/>
    <property type="molecule type" value="Genomic_DNA"/>
</dbReference>
<dbReference type="OrthoDB" id="5973539at2759"/>